<organism evidence="8 9">
    <name type="scientific">Ottowia thiooxydans</name>
    <dbReference type="NCBI Taxonomy" id="219182"/>
    <lineage>
        <taxon>Bacteria</taxon>
        <taxon>Pseudomonadati</taxon>
        <taxon>Pseudomonadota</taxon>
        <taxon>Betaproteobacteria</taxon>
        <taxon>Burkholderiales</taxon>
        <taxon>Comamonadaceae</taxon>
        <taxon>Ottowia</taxon>
    </lineage>
</organism>
<dbReference type="InterPro" id="IPR023459">
    <property type="entry name" value="Tscrpt_elong_fac_GreA/B_fam"/>
</dbReference>
<comment type="function">
    <text evidence="4">Necessary for efficient RNA polymerase transcription elongation past template-encoded arresting sites. The arresting sites in DNA have the property of trapping a certain fraction of elongating RNA polymerases that pass through, resulting in locked ternary complexes. Cleavage of the nascent transcript by cleavage factors such as GreA or GreB allows the resumption of elongation from the new 3'terminus. GreB releases sequences of up to 9 nucleotides in length.</text>
</comment>
<comment type="similarity">
    <text evidence="4">Belongs to the GreA/GreB family. GreB subfamily.</text>
</comment>
<dbReference type="EMBL" id="JBEPSH010000001">
    <property type="protein sequence ID" value="MET4575113.1"/>
    <property type="molecule type" value="Genomic_DNA"/>
</dbReference>
<protein>
    <recommendedName>
        <fullName evidence="4">Transcription elongation factor GreB</fullName>
    </recommendedName>
    <alternativeName>
        <fullName evidence="4">Transcript cleavage factor GreB</fullName>
    </alternativeName>
</protein>
<evidence type="ECO:0000256" key="4">
    <source>
        <dbReference type="HAMAP-Rule" id="MF_00930"/>
    </source>
</evidence>
<keyword evidence="3 4" id="KW-0804">Transcription</keyword>
<dbReference type="PANTHER" id="PTHR30437">
    <property type="entry name" value="TRANSCRIPTION ELONGATION FACTOR GREA"/>
    <property type="match status" value="1"/>
</dbReference>
<reference evidence="8 9" key="1">
    <citation type="submission" date="2024-06" db="EMBL/GenBank/DDBJ databases">
        <title>Sorghum-associated microbial communities from plants grown in Nebraska, USA.</title>
        <authorList>
            <person name="Schachtman D."/>
        </authorList>
    </citation>
    <scope>NUCLEOTIDE SEQUENCE [LARGE SCALE GENOMIC DNA]</scope>
    <source>
        <strain evidence="8 9">2709</strain>
    </source>
</reference>
<dbReference type="InterPro" id="IPR001437">
    <property type="entry name" value="Tscrpt_elong_fac_GreA/B_C"/>
</dbReference>
<evidence type="ECO:0000313" key="9">
    <source>
        <dbReference type="Proteomes" id="UP001549320"/>
    </source>
</evidence>
<evidence type="ECO:0000256" key="3">
    <source>
        <dbReference type="ARBA" id="ARBA00023163"/>
    </source>
</evidence>
<feature type="region of interest" description="Disordered" evidence="5">
    <location>
        <begin position="12"/>
        <end position="40"/>
    </location>
</feature>
<accession>A0ABV2Q3F1</accession>
<dbReference type="SUPFAM" id="SSF54534">
    <property type="entry name" value="FKBP-like"/>
    <property type="match status" value="1"/>
</dbReference>
<dbReference type="Gene3D" id="1.10.287.180">
    <property type="entry name" value="Transcription elongation factor, GreA/GreB, N-terminal domain"/>
    <property type="match status" value="1"/>
</dbReference>
<dbReference type="PROSITE" id="PS00829">
    <property type="entry name" value="GREAB_1"/>
    <property type="match status" value="1"/>
</dbReference>
<keyword evidence="2 4" id="KW-0238">DNA-binding</keyword>
<dbReference type="InterPro" id="IPR006358">
    <property type="entry name" value="Tscrpt_elong_fac_GreB"/>
</dbReference>
<dbReference type="InterPro" id="IPR036805">
    <property type="entry name" value="Tscrpt_elong_fac_GreA/B_N_sf"/>
</dbReference>
<evidence type="ECO:0000256" key="1">
    <source>
        <dbReference type="ARBA" id="ARBA00023015"/>
    </source>
</evidence>
<keyword evidence="1 4" id="KW-0805">Transcription regulation</keyword>
<gene>
    <name evidence="4" type="primary">greB</name>
    <name evidence="8" type="ORF">ABIE13_000210</name>
</gene>
<dbReference type="InterPro" id="IPR022691">
    <property type="entry name" value="Tscrpt_elong_fac_GreA/B_N"/>
</dbReference>
<keyword evidence="8" id="KW-0648">Protein biosynthesis</keyword>
<dbReference type="Pfam" id="PF01272">
    <property type="entry name" value="GreA_GreB"/>
    <property type="match status" value="1"/>
</dbReference>
<name>A0ABV2Q3F1_9BURK</name>
<dbReference type="PANTHER" id="PTHR30437:SF6">
    <property type="entry name" value="TRANSCRIPTION ELONGATION FACTOR GREB"/>
    <property type="match status" value="1"/>
</dbReference>
<evidence type="ECO:0000259" key="6">
    <source>
        <dbReference type="Pfam" id="PF01272"/>
    </source>
</evidence>
<evidence type="ECO:0000256" key="2">
    <source>
        <dbReference type="ARBA" id="ARBA00023125"/>
    </source>
</evidence>
<dbReference type="GO" id="GO:0003746">
    <property type="term" value="F:translation elongation factor activity"/>
    <property type="evidence" value="ECO:0007669"/>
    <property type="project" value="UniProtKB-KW"/>
</dbReference>
<comment type="caution">
    <text evidence="8">The sequence shown here is derived from an EMBL/GenBank/DDBJ whole genome shotgun (WGS) entry which is preliminary data.</text>
</comment>
<dbReference type="InterPro" id="IPR028624">
    <property type="entry name" value="Tscrpt_elong_fac_GreA/B"/>
</dbReference>
<dbReference type="Pfam" id="PF03449">
    <property type="entry name" value="GreA_GreB_N"/>
    <property type="match status" value="1"/>
</dbReference>
<dbReference type="Proteomes" id="UP001549320">
    <property type="component" value="Unassembled WGS sequence"/>
</dbReference>
<dbReference type="InterPro" id="IPR018151">
    <property type="entry name" value="TF_GreA/GreB_CS"/>
</dbReference>
<keyword evidence="9" id="KW-1185">Reference proteome</keyword>
<dbReference type="HAMAP" id="MF_00105">
    <property type="entry name" value="GreA_GreB"/>
    <property type="match status" value="1"/>
</dbReference>
<dbReference type="HAMAP" id="MF_00930">
    <property type="entry name" value="GreB"/>
    <property type="match status" value="1"/>
</dbReference>
<dbReference type="NCBIfam" id="TIGR01461">
    <property type="entry name" value="greB"/>
    <property type="match status" value="1"/>
</dbReference>
<evidence type="ECO:0000259" key="7">
    <source>
        <dbReference type="Pfam" id="PF03449"/>
    </source>
</evidence>
<feature type="domain" description="Transcription elongation factor GreA/GreB C-terminal" evidence="6">
    <location>
        <begin position="117"/>
        <end position="189"/>
    </location>
</feature>
<evidence type="ECO:0000313" key="8">
    <source>
        <dbReference type="EMBL" id="MET4575113.1"/>
    </source>
</evidence>
<evidence type="ECO:0000256" key="5">
    <source>
        <dbReference type="SAM" id="MobiDB-lite"/>
    </source>
</evidence>
<sequence>MLLFETMSKAFTRESDADEDDDDAGGSQPPLPAGTRNYMTPKGYARLRDELLTLLDDERPKVVEAVHWAAKNGDRSENGDYLYGKKRLREIDRRVRFLTKRLEIAEVTDPSAHYGGEQVFFGATITYVEDDGKERTVTIKGIDEAQSQLGEVSWVSPIARTLLRSRIGDVLKLETPAGQREIEVLSVSYPAPDAPG</sequence>
<dbReference type="InterPro" id="IPR036953">
    <property type="entry name" value="GreA/GreB_C_sf"/>
</dbReference>
<keyword evidence="8" id="KW-0251">Elongation factor</keyword>
<proteinExistence type="inferred from homology"/>
<dbReference type="SUPFAM" id="SSF46557">
    <property type="entry name" value="GreA transcript cleavage protein, N-terminal domain"/>
    <property type="match status" value="1"/>
</dbReference>
<dbReference type="NCBIfam" id="NF002506">
    <property type="entry name" value="PRK01885.1"/>
    <property type="match status" value="1"/>
</dbReference>
<dbReference type="Gene3D" id="3.10.50.30">
    <property type="entry name" value="Transcription elongation factor, GreA/GreB, C-terminal domain"/>
    <property type="match status" value="1"/>
</dbReference>
<feature type="domain" description="Transcription elongation factor GreA/GreB N-terminal" evidence="7">
    <location>
        <begin position="37"/>
        <end position="107"/>
    </location>
</feature>